<dbReference type="FunCoup" id="A0A7M7QVS7">
    <property type="interactions" value="688"/>
</dbReference>
<organism evidence="5 6">
    <name type="scientific">Nasonia vitripennis</name>
    <name type="common">Parasitic wasp</name>
    <dbReference type="NCBI Taxonomy" id="7425"/>
    <lineage>
        <taxon>Eukaryota</taxon>
        <taxon>Metazoa</taxon>
        <taxon>Ecdysozoa</taxon>
        <taxon>Arthropoda</taxon>
        <taxon>Hexapoda</taxon>
        <taxon>Insecta</taxon>
        <taxon>Pterygota</taxon>
        <taxon>Neoptera</taxon>
        <taxon>Endopterygota</taxon>
        <taxon>Hymenoptera</taxon>
        <taxon>Apocrita</taxon>
        <taxon>Proctotrupomorpha</taxon>
        <taxon>Chalcidoidea</taxon>
        <taxon>Pteromalidae</taxon>
        <taxon>Pteromalinae</taxon>
        <taxon>Nasonia</taxon>
    </lineage>
</organism>
<keyword evidence="2 3" id="KW-0175">Coiled coil</keyword>
<evidence type="ECO:0000313" key="5">
    <source>
        <dbReference type="EnsemblMetazoa" id="XP_032455399"/>
    </source>
</evidence>
<evidence type="ECO:0000256" key="3">
    <source>
        <dbReference type="SAM" id="Coils"/>
    </source>
</evidence>
<dbReference type="GO" id="GO:0005871">
    <property type="term" value="C:kinesin complex"/>
    <property type="evidence" value="ECO:0007669"/>
    <property type="project" value="TreeGrafter"/>
</dbReference>
<dbReference type="InterPro" id="IPR033494">
    <property type="entry name" value="NUDE"/>
</dbReference>
<dbReference type="GO" id="GO:0005813">
    <property type="term" value="C:centrosome"/>
    <property type="evidence" value="ECO:0007669"/>
    <property type="project" value="TreeGrafter"/>
</dbReference>
<feature type="compositionally biased region" description="Basic and acidic residues" evidence="4">
    <location>
        <begin position="331"/>
        <end position="345"/>
    </location>
</feature>
<dbReference type="EnsemblMetazoa" id="XM_001603905">
    <property type="protein sequence ID" value="XP_001603955"/>
    <property type="gene ID" value="LOC100120298"/>
</dbReference>
<evidence type="ECO:0000313" key="6">
    <source>
        <dbReference type="Proteomes" id="UP000002358"/>
    </source>
</evidence>
<dbReference type="GO" id="GO:0007100">
    <property type="term" value="P:mitotic centrosome separation"/>
    <property type="evidence" value="ECO:0007669"/>
    <property type="project" value="TreeGrafter"/>
</dbReference>
<dbReference type="KEGG" id="nvi:100120298"/>
<dbReference type="PANTHER" id="PTHR10921">
    <property type="entry name" value="NUCLEAR DISTRIBUTION PROTEIN NUDE HOMOLOG 1"/>
    <property type="match status" value="1"/>
</dbReference>
<proteinExistence type="inferred from homology"/>
<keyword evidence="6" id="KW-1185">Reference proteome</keyword>
<evidence type="ECO:0000256" key="1">
    <source>
        <dbReference type="ARBA" id="ARBA00007429"/>
    </source>
</evidence>
<dbReference type="EnsemblMetazoa" id="XM_032599508">
    <property type="protein sequence ID" value="XP_032455399"/>
    <property type="gene ID" value="LOC100120298"/>
</dbReference>
<dbReference type="RefSeq" id="XP_001603955.2">
    <property type="nucleotide sequence ID" value="XM_001603905.3"/>
</dbReference>
<dbReference type="GO" id="GO:0008017">
    <property type="term" value="F:microtubule binding"/>
    <property type="evidence" value="ECO:0007669"/>
    <property type="project" value="InterPro"/>
</dbReference>
<dbReference type="GO" id="GO:0000132">
    <property type="term" value="P:establishment of mitotic spindle orientation"/>
    <property type="evidence" value="ECO:0007669"/>
    <property type="project" value="TreeGrafter"/>
</dbReference>
<name>A0A7M7QVS7_NASVI</name>
<dbReference type="AlphaFoldDB" id="A0A7M7QVS7"/>
<feature type="coiled-coil region" evidence="3">
    <location>
        <begin position="24"/>
        <end position="184"/>
    </location>
</feature>
<accession>A0A7M7QVS7</accession>
<dbReference type="PANTHER" id="PTHR10921:SF1">
    <property type="entry name" value="NUCLEAR DISTRIBUTION PROTEIN NUDE HOMOLOG"/>
    <property type="match status" value="1"/>
</dbReference>
<dbReference type="GO" id="GO:0047496">
    <property type="term" value="P:vesicle transport along microtubule"/>
    <property type="evidence" value="ECO:0007669"/>
    <property type="project" value="TreeGrafter"/>
</dbReference>
<dbReference type="GO" id="GO:0051642">
    <property type="term" value="P:centrosome localization"/>
    <property type="evidence" value="ECO:0007669"/>
    <property type="project" value="TreeGrafter"/>
</dbReference>
<sequence length="371" mass="44368">MMEIDAPSNFASKDDEVRYWMDVAQQMCQRKEEIEREMIEFQENSELYEKELETSFEQTDKRNRDLCRRNETLESENSQLKLRLSEQMAVQAKFQAQLHEQKRHNDQLLVCIRKLEQQNDDLEKANRESKTAEEELEMQFNSVLEKLALLQTDVEEKEGLKVVVQRLKDENKELKQQIQVDTRQYNSNSRLPMKSEEMQNIAISQVFERMMEFDRPQSKKEMRNMREMEEQVDSLQDALRISKEAQEDIASKFDSAVKKIALLEAELSDKKNVQATIQKLQEENRDLSQEMDVRLRAHKSKTLLERTRSHSISSKLQEEKQRSSAGNRVSRNIENRVKKGKEEEKRQQNLTWFLKRLRYSQPNWMRRKEQN</sequence>
<dbReference type="OrthoDB" id="5877028at2759"/>
<dbReference type="GO" id="GO:0000776">
    <property type="term" value="C:kinetochore"/>
    <property type="evidence" value="ECO:0007669"/>
    <property type="project" value="TreeGrafter"/>
</dbReference>
<dbReference type="GeneID" id="100120298"/>
<evidence type="ECO:0000256" key="4">
    <source>
        <dbReference type="SAM" id="MobiDB-lite"/>
    </source>
</evidence>
<dbReference type="Gene3D" id="6.10.250.1080">
    <property type="match status" value="2"/>
</dbReference>
<dbReference type="SMR" id="A0A7M7QVS7"/>
<dbReference type="GO" id="GO:0007020">
    <property type="term" value="P:microtubule nucleation"/>
    <property type="evidence" value="ECO:0007669"/>
    <property type="project" value="TreeGrafter"/>
</dbReference>
<reference evidence="5" key="1">
    <citation type="submission" date="2021-01" db="UniProtKB">
        <authorList>
            <consortium name="EnsemblMetazoa"/>
        </authorList>
    </citation>
    <scope>IDENTIFICATION</scope>
</reference>
<protein>
    <submittedName>
        <fullName evidence="5">Uncharacterized protein</fullName>
    </submittedName>
</protein>
<evidence type="ECO:0000256" key="2">
    <source>
        <dbReference type="ARBA" id="ARBA00023054"/>
    </source>
</evidence>
<feature type="region of interest" description="Disordered" evidence="4">
    <location>
        <begin position="298"/>
        <end position="345"/>
    </location>
</feature>
<feature type="coiled-coil region" evidence="3">
    <location>
        <begin position="218"/>
        <end position="297"/>
    </location>
</feature>
<dbReference type="RefSeq" id="XP_032455399.1">
    <property type="nucleotide sequence ID" value="XM_032599508.1"/>
</dbReference>
<dbReference type="Proteomes" id="UP000002358">
    <property type="component" value="Chromosome 4"/>
</dbReference>
<comment type="similarity">
    <text evidence="1">Belongs to the nudE family.</text>
</comment>
<dbReference type="GO" id="GO:0007059">
    <property type="term" value="P:chromosome segregation"/>
    <property type="evidence" value="ECO:0007669"/>
    <property type="project" value="TreeGrafter"/>
</dbReference>
<dbReference type="InParanoid" id="A0A7M7QVS7"/>